<evidence type="ECO:0000313" key="4">
    <source>
        <dbReference type="Proteomes" id="UP001302978"/>
    </source>
</evidence>
<evidence type="ECO:0000313" key="3">
    <source>
        <dbReference type="EMBL" id="WNY23260.1"/>
    </source>
</evidence>
<evidence type="ECO:0000313" key="2">
    <source>
        <dbReference type="EMBL" id="WNY23099.1"/>
    </source>
</evidence>
<evidence type="ECO:0000259" key="1">
    <source>
        <dbReference type="Pfam" id="PF13936"/>
    </source>
</evidence>
<dbReference type="GO" id="GO:0032196">
    <property type="term" value="P:transposition"/>
    <property type="evidence" value="ECO:0007669"/>
    <property type="project" value="TreeGrafter"/>
</dbReference>
<dbReference type="AlphaFoldDB" id="A0AA96UYT5"/>
<proteinExistence type="predicted"/>
<dbReference type="KEGG" id="mehf:MmiHf6_05650"/>
<dbReference type="GO" id="GO:0004803">
    <property type="term" value="F:transposase activity"/>
    <property type="evidence" value="ECO:0007669"/>
    <property type="project" value="TreeGrafter"/>
</dbReference>
<dbReference type="Pfam" id="PF13936">
    <property type="entry name" value="HTH_38"/>
    <property type="match status" value="1"/>
</dbReference>
<dbReference type="EMBL" id="CP131059">
    <property type="protein sequence ID" value="WNY23260.1"/>
    <property type="molecule type" value="Genomic_DNA"/>
</dbReference>
<dbReference type="KEGG" id="mehf:MmiHf6_04000"/>
<gene>
    <name evidence="2" type="ORF">MmiHf6_04000</name>
    <name evidence="3" type="ORF">MmiHf6_05650</name>
</gene>
<name>A0AA96UYT5_9EURY</name>
<dbReference type="EMBL" id="CP131059">
    <property type="protein sequence ID" value="WNY23099.1"/>
    <property type="molecule type" value="Genomic_DNA"/>
</dbReference>
<dbReference type="Proteomes" id="UP001302978">
    <property type="component" value="Chromosome"/>
</dbReference>
<sequence>MHTTALGYKKYTHLTLYERFWIEIFSYIGKTQAEIAAALGRSQSTISRELKRNQPLKNKVKYNA</sequence>
<accession>A0AA96UYT5</accession>
<dbReference type="InterPro" id="IPR025246">
    <property type="entry name" value="IS30-like_HTH"/>
</dbReference>
<dbReference type="RefSeq" id="WP_420891311.1">
    <property type="nucleotide sequence ID" value="NZ_CP131059.1"/>
</dbReference>
<dbReference type="Gene3D" id="1.10.10.60">
    <property type="entry name" value="Homeodomain-like"/>
    <property type="match status" value="1"/>
</dbReference>
<reference evidence="2 4" key="1">
    <citation type="submission" date="2023-07" db="EMBL/GenBank/DDBJ databases">
        <title>Closed genoem sequence of Methanomicrococcus sp. Hf6.</title>
        <authorList>
            <person name="Poehlein A."/>
            <person name="Protasov E."/>
            <person name="Platt K."/>
            <person name="Reeh H."/>
            <person name="Daniel R."/>
            <person name="Brune A."/>
        </authorList>
    </citation>
    <scope>NUCLEOTIDE SEQUENCE [LARGE SCALE GENOMIC DNA]</scope>
    <source>
        <strain evidence="2 4">Hf6</strain>
    </source>
</reference>
<feature type="domain" description="Transposase IS30-like HTH" evidence="1">
    <location>
        <begin position="10"/>
        <end position="53"/>
    </location>
</feature>
<dbReference type="PANTHER" id="PTHR10948">
    <property type="entry name" value="TRANSPOSASE"/>
    <property type="match status" value="1"/>
</dbReference>
<protein>
    <recommendedName>
        <fullName evidence="1">Transposase IS30-like HTH domain-containing protein</fullName>
    </recommendedName>
</protein>
<dbReference type="GO" id="GO:0005829">
    <property type="term" value="C:cytosol"/>
    <property type="evidence" value="ECO:0007669"/>
    <property type="project" value="TreeGrafter"/>
</dbReference>
<dbReference type="GeneID" id="99863456"/>
<dbReference type="InterPro" id="IPR051917">
    <property type="entry name" value="Transposase-Integrase"/>
</dbReference>
<dbReference type="PANTHER" id="PTHR10948:SF23">
    <property type="entry name" value="TRANSPOSASE INSI FOR INSERTION SEQUENCE ELEMENT IS30A-RELATED"/>
    <property type="match status" value="1"/>
</dbReference>
<keyword evidence="4" id="KW-1185">Reference proteome</keyword>
<organism evidence="2 4">
    <name type="scientific">Methanimicrococcus hongohii</name>
    <dbReference type="NCBI Taxonomy" id="3028295"/>
    <lineage>
        <taxon>Archaea</taxon>
        <taxon>Methanobacteriati</taxon>
        <taxon>Methanobacteriota</taxon>
        <taxon>Stenosarchaea group</taxon>
        <taxon>Methanomicrobia</taxon>
        <taxon>Methanosarcinales</taxon>
        <taxon>Methanosarcinaceae</taxon>
        <taxon>Methanimicrococcus</taxon>
    </lineage>
</organism>